<keyword evidence="7 10" id="KW-0472">Membrane</keyword>
<sequence>MANSTSFQERFRYWFDSVMAKGAGALMALLALASLVFIALVALVVMVFGLFPTAEPGDPSPGFFEVLWGNLMRTLDSGTMGGDAGWGFRGAMLVVTIGGVIMVASLIGIISSAFDSKVDELRKGRSKVLESDHTLILGWSPKIYAIVSEICVANDSRKRSTIVVLSTRGKVDMEDDLRAQVPNTGKTRIICRSGDPMNLADLEISNPHTARSIVILAPEGNSDPDSVVIKTALALTNNPRRKESAYHIVGEIQQPGNLEAARLVGRDEAHWVLASDLISRITVQSCRQSGLSVVYTELLDFDGHEIYFTEQPNLVGHTYYDTQLSFAESSVMGMVKGGVVHLNPEPDLQYESGDQLIVIAEDDSTIRVSVPGAADEQAINDASVLAVAPERTLVLGYNSGLHAMLAELNEYVTAASTVTVVADTEHPLFPVFANMSVAVQNGDTTSRALLESLGVETYDHIIVLADKSENVEPQRSDARTLITLLHLRDMADQAEVDLNVVSEMLDDANRELAEVTQADDFIVSDKLISLVLSQISENKQLTDVFSTLFSSDGSEIYLRPADVYIRPGAEVDFYTVLEAARRRGETAIGYRVAEHARSSAHAYGVAVNPKKGLKRSFAAADKIIVLAND</sequence>
<dbReference type="RefSeq" id="WP_134501334.1">
    <property type="nucleotide sequence ID" value="NZ_SOEY01000006.1"/>
</dbReference>
<dbReference type="AlphaFoldDB" id="A0A4R8V4Y3"/>
<keyword evidence="5 10" id="KW-1133">Transmembrane helix</keyword>
<evidence type="ECO:0000256" key="9">
    <source>
        <dbReference type="SAM" id="Coils"/>
    </source>
</evidence>
<dbReference type="InterPro" id="IPR003148">
    <property type="entry name" value="RCK_N"/>
</dbReference>
<dbReference type="SUPFAM" id="SSF51735">
    <property type="entry name" value="NAD(P)-binding Rossmann-fold domains"/>
    <property type="match status" value="1"/>
</dbReference>
<name>A0A4R8V4Y3_9MICO</name>
<evidence type="ECO:0000256" key="4">
    <source>
        <dbReference type="ARBA" id="ARBA00022692"/>
    </source>
</evidence>
<dbReference type="Pfam" id="PF06241">
    <property type="entry name" value="Castor_Poll_mid"/>
    <property type="match status" value="1"/>
</dbReference>
<dbReference type="PANTHER" id="PTHR31563">
    <property type="entry name" value="ION CHANNEL POLLUX-RELATED"/>
    <property type="match status" value="1"/>
</dbReference>
<protein>
    <submittedName>
        <fullName evidence="13">Potassium transporter TrkA</fullName>
    </submittedName>
</protein>
<feature type="domain" description="CASTOR/POLLUX/SYM8 ion channel conserved" evidence="12">
    <location>
        <begin position="276"/>
        <end position="369"/>
    </location>
</feature>
<evidence type="ECO:0000256" key="5">
    <source>
        <dbReference type="ARBA" id="ARBA00022989"/>
    </source>
</evidence>
<evidence type="ECO:0000256" key="3">
    <source>
        <dbReference type="ARBA" id="ARBA00022448"/>
    </source>
</evidence>
<keyword evidence="9" id="KW-0175">Coiled coil</keyword>
<evidence type="ECO:0000313" key="13">
    <source>
        <dbReference type="EMBL" id="TFB76152.1"/>
    </source>
</evidence>
<accession>A0A4R8V4Y3</accession>
<proteinExistence type="inferred from homology"/>
<dbReference type="Gene3D" id="3.40.50.720">
    <property type="entry name" value="NAD(P)-binding Rossmann-like Domain"/>
    <property type="match status" value="2"/>
</dbReference>
<feature type="domain" description="RCK N-terminal" evidence="11">
    <location>
        <begin position="393"/>
        <end position="522"/>
    </location>
</feature>
<dbReference type="InterPro" id="IPR010420">
    <property type="entry name" value="CASTOR/POLLUX/SYM8_dom"/>
</dbReference>
<gene>
    <name evidence="13" type="ORF">E3O06_01845</name>
</gene>
<keyword evidence="4 10" id="KW-0812">Transmembrane</keyword>
<evidence type="ECO:0000259" key="11">
    <source>
        <dbReference type="Pfam" id="PF02254"/>
    </source>
</evidence>
<evidence type="ECO:0000256" key="1">
    <source>
        <dbReference type="ARBA" id="ARBA00004127"/>
    </source>
</evidence>
<comment type="subcellular location">
    <subcellularLocation>
        <location evidence="1">Endomembrane system</location>
        <topology evidence="1">Multi-pass membrane protein</topology>
    </subcellularLocation>
</comment>
<dbReference type="GO" id="GO:0012505">
    <property type="term" value="C:endomembrane system"/>
    <property type="evidence" value="ECO:0007669"/>
    <property type="project" value="UniProtKB-SubCell"/>
</dbReference>
<dbReference type="Proteomes" id="UP000298173">
    <property type="component" value="Unassembled WGS sequence"/>
</dbReference>
<evidence type="ECO:0000256" key="2">
    <source>
        <dbReference type="ARBA" id="ARBA00008577"/>
    </source>
</evidence>
<dbReference type="EMBL" id="SOEY01000006">
    <property type="protein sequence ID" value="TFB76152.1"/>
    <property type="molecule type" value="Genomic_DNA"/>
</dbReference>
<organism evidence="13 14">
    <name type="scientific">Cryobacterium glaciale</name>
    <dbReference type="NCBI Taxonomy" id="1259145"/>
    <lineage>
        <taxon>Bacteria</taxon>
        <taxon>Bacillati</taxon>
        <taxon>Actinomycetota</taxon>
        <taxon>Actinomycetes</taxon>
        <taxon>Micrococcales</taxon>
        <taxon>Microbacteriaceae</taxon>
        <taxon>Cryobacterium</taxon>
    </lineage>
</organism>
<reference evidence="13 14" key="1">
    <citation type="submission" date="2019-03" db="EMBL/GenBank/DDBJ databases">
        <title>Genomics of glacier-inhabiting Cryobacterium strains.</title>
        <authorList>
            <person name="Liu Q."/>
            <person name="Xin Y.-H."/>
        </authorList>
    </citation>
    <scope>NUCLEOTIDE SEQUENCE [LARGE SCALE GENOMIC DNA]</scope>
    <source>
        <strain evidence="13 14">HLT2-23</strain>
    </source>
</reference>
<keyword evidence="8" id="KW-0407">Ion channel</keyword>
<feature type="coiled-coil region" evidence="9">
    <location>
        <begin position="491"/>
        <end position="518"/>
    </location>
</feature>
<keyword evidence="14" id="KW-1185">Reference proteome</keyword>
<keyword evidence="3" id="KW-0813">Transport</keyword>
<comment type="caution">
    <text evidence="13">The sequence shown here is derived from an EMBL/GenBank/DDBJ whole genome shotgun (WGS) entry which is preliminary data.</text>
</comment>
<dbReference type="Pfam" id="PF02254">
    <property type="entry name" value="TrkA_N"/>
    <property type="match status" value="1"/>
</dbReference>
<keyword evidence="6" id="KW-0406">Ion transport</keyword>
<dbReference type="OrthoDB" id="305351at2"/>
<dbReference type="PANTHER" id="PTHR31563:SF10">
    <property type="entry name" value="ION CHANNEL POLLUX-RELATED"/>
    <property type="match status" value="1"/>
</dbReference>
<feature type="transmembrane region" description="Helical" evidence="10">
    <location>
        <begin position="25"/>
        <end position="51"/>
    </location>
</feature>
<dbReference type="InterPro" id="IPR044849">
    <property type="entry name" value="CASTOR/POLLUX/SYM8-like"/>
</dbReference>
<evidence type="ECO:0000256" key="6">
    <source>
        <dbReference type="ARBA" id="ARBA00023065"/>
    </source>
</evidence>
<evidence type="ECO:0000256" key="7">
    <source>
        <dbReference type="ARBA" id="ARBA00023136"/>
    </source>
</evidence>
<feature type="transmembrane region" description="Helical" evidence="10">
    <location>
        <begin position="90"/>
        <end position="114"/>
    </location>
</feature>
<evidence type="ECO:0000256" key="8">
    <source>
        <dbReference type="ARBA" id="ARBA00023303"/>
    </source>
</evidence>
<evidence type="ECO:0000259" key="12">
    <source>
        <dbReference type="Pfam" id="PF06241"/>
    </source>
</evidence>
<evidence type="ECO:0000256" key="10">
    <source>
        <dbReference type="SAM" id="Phobius"/>
    </source>
</evidence>
<dbReference type="InterPro" id="IPR036291">
    <property type="entry name" value="NAD(P)-bd_dom_sf"/>
</dbReference>
<dbReference type="GO" id="GO:0034220">
    <property type="term" value="P:monoatomic ion transmembrane transport"/>
    <property type="evidence" value="ECO:0007669"/>
    <property type="project" value="UniProtKB-KW"/>
</dbReference>
<comment type="similarity">
    <text evidence="2">Belongs to the castor/pollux (TC 1.A.1.23) family.</text>
</comment>
<dbReference type="GO" id="GO:0006813">
    <property type="term" value="P:potassium ion transport"/>
    <property type="evidence" value="ECO:0007669"/>
    <property type="project" value="InterPro"/>
</dbReference>
<evidence type="ECO:0000313" key="14">
    <source>
        <dbReference type="Proteomes" id="UP000298173"/>
    </source>
</evidence>